<feature type="region of interest" description="Disordered" evidence="1">
    <location>
        <begin position="123"/>
        <end position="143"/>
    </location>
</feature>
<name>A0A8X6MVY6_NEPPI</name>
<comment type="caution">
    <text evidence="2">The sequence shown here is derived from an EMBL/GenBank/DDBJ whole genome shotgun (WGS) entry which is preliminary data.</text>
</comment>
<protein>
    <submittedName>
        <fullName evidence="2">Uncharacterized protein</fullName>
    </submittedName>
</protein>
<keyword evidence="3" id="KW-1185">Reference proteome</keyword>
<gene>
    <name evidence="2" type="ORF">NPIL_9391</name>
</gene>
<accession>A0A8X6MVY6</accession>
<proteinExistence type="predicted"/>
<sequence>MWFQLLLPHQTSNLAALVGRDGDRCVAFPQGLPYRHQKDAPGPSECGVQHSSGRKYLDGFQFCQGFKHWICLCTPSEAAEFVDKVQQQRWLEARYSDMVYVPPEDATSERTAEIISLPFPETMPERRSASVETTPPASGGALPETSLLKTLLMRPTPV</sequence>
<reference evidence="2" key="1">
    <citation type="submission" date="2020-08" db="EMBL/GenBank/DDBJ databases">
        <title>Multicomponent nature underlies the extraordinary mechanical properties of spider dragline silk.</title>
        <authorList>
            <person name="Kono N."/>
            <person name="Nakamura H."/>
            <person name="Mori M."/>
            <person name="Yoshida Y."/>
            <person name="Ohtoshi R."/>
            <person name="Malay A.D."/>
            <person name="Moran D.A.P."/>
            <person name="Tomita M."/>
            <person name="Numata K."/>
            <person name="Arakawa K."/>
        </authorList>
    </citation>
    <scope>NUCLEOTIDE SEQUENCE</scope>
</reference>
<dbReference type="AlphaFoldDB" id="A0A8X6MVY6"/>
<organism evidence="2 3">
    <name type="scientific">Nephila pilipes</name>
    <name type="common">Giant wood spider</name>
    <name type="synonym">Nephila maculata</name>
    <dbReference type="NCBI Taxonomy" id="299642"/>
    <lineage>
        <taxon>Eukaryota</taxon>
        <taxon>Metazoa</taxon>
        <taxon>Ecdysozoa</taxon>
        <taxon>Arthropoda</taxon>
        <taxon>Chelicerata</taxon>
        <taxon>Arachnida</taxon>
        <taxon>Araneae</taxon>
        <taxon>Araneomorphae</taxon>
        <taxon>Entelegynae</taxon>
        <taxon>Araneoidea</taxon>
        <taxon>Nephilidae</taxon>
        <taxon>Nephila</taxon>
    </lineage>
</organism>
<dbReference type="Proteomes" id="UP000887013">
    <property type="component" value="Unassembled WGS sequence"/>
</dbReference>
<evidence type="ECO:0000313" key="3">
    <source>
        <dbReference type="Proteomes" id="UP000887013"/>
    </source>
</evidence>
<dbReference type="EMBL" id="BMAW01097563">
    <property type="protein sequence ID" value="GFS80443.1"/>
    <property type="molecule type" value="Genomic_DNA"/>
</dbReference>
<evidence type="ECO:0000256" key="1">
    <source>
        <dbReference type="SAM" id="MobiDB-lite"/>
    </source>
</evidence>
<evidence type="ECO:0000313" key="2">
    <source>
        <dbReference type="EMBL" id="GFS80443.1"/>
    </source>
</evidence>